<evidence type="ECO:0000313" key="3">
    <source>
        <dbReference type="Proteomes" id="UP001247620"/>
    </source>
</evidence>
<name>A0ABU1TIT7_9SPHI</name>
<evidence type="ECO:0000313" key="2">
    <source>
        <dbReference type="EMBL" id="MDR6944745.1"/>
    </source>
</evidence>
<keyword evidence="3" id="KW-1185">Reference proteome</keyword>
<reference evidence="2 3" key="1">
    <citation type="submission" date="2023-07" db="EMBL/GenBank/DDBJ databases">
        <title>Sorghum-associated microbial communities from plants grown in Nebraska, USA.</title>
        <authorList>
            <person name="Schachtman D."/>
        </authorList>
    </citation>
    <scope>NUCLEOTIDE SEQUENCE [LARGE SCALE GENOMIC DNA]</scope>
    <source>
        <strain evidence="2 3">3262</strain>
    </source>
</reference>
<protein>
    <submittedName>
        <fullName evidence="2">Uncharacterized protein</fullName>
    </submittedName>
</protein>
<proteinExistence type="predicted"/>
<dbReference type="Proteomes" id="UP001247620">
    <property type="component" value="Unassembled WGS sequence"/>
</dbReference>
<accession>A0ABU1TIT7</accession>
<organism evidence="2 3">
    <name type="scientific">Mucilaginibacter pocheonensis</name>
    <dbReference type="NCBI Taxonomy" id="398050"/>
    <lineage>
        <taxon>Bacteria</taxon>
        <taxon>Pseudomonadati</taxon>
        <taxon>Bacteroidota</taxon>
        <taxon>Sphingobacteriia</taxon>
        <taxon>Sphingobacteriales</taxon>
        <taxon>Sphingobacteriaceae</taxon>
        <taxon>Mucilaginibacter</taxon>
    </lineage>
</organism>
<dbReference type="EMBL" id="JAVDUU010000004">
    <property type="protein sequence ID" value="MDR6944745.1"/>
    <property type="molecule type" value="Genomic_DNA"/>
</dbReference>
<evidence type="ECO:0000256" key="1">
    <source>
        <dbReference type="SAM" id="MobiDB-lite"/>
    </source>
</evidence>
<sequence length="32" mass="3488">MESTQTVEGDAIGPSPPVTTETEILNQQTHYI</sequence>
<gene>
    <name evidence="2" type="ORF">J2W55_004605</name>
</gene>
<feature type="region of interest" description="Disordered" evidence="1">
    <location>
        <begin position="1"/>
        <end position="32"/>
    </location>
</feature>
<comment type="caution">
    <text evidence="2">The sequence shown here is derived from an EMBL/GenBank/DDBJ whole genome shotgun (WGS) entry which is preliminary data.</text>
</comment>
<feature type="compositionally biased region" description="Polar residues" evidence="1">
    <location>
        <begin position="18"/>
        <end position="32"/>
    </location>
</feature>